<dbReference type="PANTHER" id="PTHR34598:SF3">
    <property type="entry name" value="OXIDOREDUCTASE AN1597"/>
    <property type="match status" value="1"/>
</dbReference>
<dbReference type="PANTHER" id="PTHR34598">
    <property type="entry name" value="BLL6449 PROTEIN"/>
    <property type="match status" value="1"/>
</dbReference>
<protein>
    <recommendedName>
        <fullName evidence="5">Methyltransferase</fullName>
    </recommendedName>
</protein>
<dbReference type="EMBL" id="NHYE01001067">
    <property type="protein sequence ID" value="PPQ99365.1"/>
    <property type="molecule type" value="Genomic_DNA"/>
</dbReference>
<gene>
    <name evidence="3" type="ORF">CVT26_014308</name>
</gene>
<comment type="similarity">
    <text evidence="1">Belongs to the asaB hydroxylase/desaturase family.</text>
</comment>
<evidence type="ECO:0008006" key="5">
    <source>
        <dbReference type="Google" id="ProtNLM"/>
    </source>
</evidence>
<dbReference type="AlphaFoldDB" id="A0A409Y8C9"/>
<reference evidence="3 4" key="1">
    <citation type="journal article" date="2018" name="Evol. Lett.">
        <title>Horizontal gene cluster transfer increased hallucinogenic mushroom diversity.</title>
        <authorList>
            <person name="Reynolds H.T."/>
            <person name="Vijayakumar V."/>
            <person name="Gluck-Thaler E."/>
            <person name="Korotkin H.B."/>
            <person name="Matheny P.B."/>
            <person name="Slot J.C."/>
        </authorList>
    </citation>
    <scope>NUCLEOTIDE SEQUENCE [LARGE SCALE GENOMIC DNA]</scope>
    <source>
        <strain evidence="3 4">SRW20</strain>
    </source>
</reference>
<evidence type="ECO:0000256" key="1">
    <source>
        <dbReference type="ARBA" id="ARBA00023604"/>
    </source>
</evidence>
<name>A0A409Y8C9_9AGAR</name>
<organism evidence="3 4">
    <name type="scientific">Gymnopilus dilepis</name>
    <dbReference type="NCBI Taxonomy" id="231916"/>
    <lineage>
        <taxon>Eukaryota</taxon>
        <taxon>Fungi</taxon>
        <taxon>Dikarya</taxon>
        <taxon>Basidiomycota</taxon>
        <taxon>Agaricomycotina</taxon>
        <taxon>Agaricomycetes</taxon>
        <taxon>Agaricomycetidae</taxon>
        <taxon>Agaricales</taxon>
        <taxon>Agaricineae</taxon>
        <taxon>Hymenogastraceae</taxon>
        <taxon>Gymnopilus</taxon>
    </lineage>
</organism>
<dbReference type="NCBIfam" id="NF041278">
    <property type="entry name" value="CmcJ_NvfI_EfuI"/>
    <property type="match status" value="2"/>
</dbReference>
<dbReference type="OrthoDB" id="412788at2759"/>
<accession>A0A409Y8C9</accession>
<feature type="region of interest" description="Disordered" evidence="2">
    <location>
        <begin position="118"/>
        <end position="137"/>
    </location>
</feature>
<dbReference type="STRING" id="231916.A0A409Y8C9"/>
<evidence type="ECO:0000313" key="3">
    <source>
        <dbReference type="EMBL" id="PPQ99365.1"/>
    </source>
</evidence>
<evidence type="ECO:0000256" key="2">
    <source>
        <dbReference type="SAM" id="MobiDB-lite"/>
    </source>
</evidence>
<evidence type="ECO:0000313" key="4">
    <source>
        <dbReference type="Proteomes" id="UP000284706"/>
    </source>
</evidence>
<dbReference type="Proteomes" id="UP000284706">
    <property type="component" value="Unassembled WGS sequence"/>
</dbReference>
<dbReference type="InterPro" id="IPR044053">
    <property type="entry name" value="AsaB-like"/>
</dbReference>
<comment type="caution">
    <text evidence="3">The sequence shown here is derived from an EMBL/GenBank/DDBJ whole genome shotgun (WGS) entry which is preliminary data.</text>
</comment>
<dbReference type="GO" id="GO:0016491">
    <property type="term" value="F:oxidoreductase activity"/>
    <property type="evidence" value="ECO:0007669"/>
    <property type="project" value="InterPro"/>
</dbReference>
<keyword evidence="4" id="KW-1185">Reference proteome</keyword>
<proteinExistence type="inferred from homology"/>
<sequence length="552" mass="62682">MSNSAVPSSVTATLKYSVAPSDGVRAYQHVEADPITGERKKNFTQEDKQVEIENLRGKEDSVSLDTTGFQYFKRPAKHTSFANDEEIVREYYPESIELIKELTGASRVVLFDHTVRRRRPDDNEDAPGRRQPVSGVHVDQSAQAAIARVHRHMPAEEVPELLKKRFQIINLWRPIGRPALDWPLALCDHRSVDPSDLFPVARIYQDTQGETLTVKYNPNHKWKYLSGMTPDELVLIKCSDSIQDGSVAVFTPHTGFQDSTTPPGTPPQTMSEAPILPFTEAKLVYSVPPEHGVRAYTHFDVDPITGERKTNIGKQEKKVVVENLRGKEDTVTLDSAGFQYFKHPAKHTSFANDDEIIREYYPESIELLKKLTGASRVEIFDHTVRRRRPGEIDDVPGRRQPVSRVHVDQSSKAAIARVHWHMPAAEVPELLKKRFQIINLWRPIHHPAFDWPLALCDYRSIDPNDFFPSARMYPDREGETLGVKYNPNHKWKYMSGMTPDELVLIKWQVAADSIQDGSVAVFTPHTGFEDPNTPAGTPPRQSIELRALVFYD</sequence>
<dbReference type="InParanoid" id="A0A409Y8C9"/>